<dbReference type="Gene3D" id="3.30.160.270">
    <property type="match status" value="1"/>
</dbReference>
<proteinExistence type="inferred from homology"/>
<dbReference type="InterPro" id="IPR002034">
    <property type="entry name" value="AIPM/Hcit_synth_CS"/>
</dbReference>
<dbReference type="GO" id="GO:0043714">
    <property type="term" value="F:(R)-citramalate synthase activity"/>
    <property type="evidence" value="ECO:0007669"/>
    <property type="project" value="UniProtKB-UniRule"/>
</dbReference>
<dbReference type="InterPro" id="IPR005675">
    <property type="entry name" value="Citramal_synthase"/>
</dbReference>
<dbReference type="Pfam" id="PF08502">
    <property type="entry name" value="LeuA_dimer"/>
    <property type="match status" value="1"/>
</dbReference>
<name>A0A1T4TFD2_9HYPH</name>
<gene>
    <name evidence="11" type="ORF">SAMN02745126_06150</name>
</gene>
<accession>A0A1T4TFD2</accession>
<dbReference type="STRING" id="225324.SAMN02745126_06150"/>
<dbReference type="GO" id="GO:0009098">
    <property type="term" value="P:L-leucine biosynthetic process"/>
    <property type="evidence" value="ECO:0007669"/>
    <property type="project" value="InterPro"/>
</dbReference>
<evidence type="ECO:0000256" key="8">
    <source>
        <dbReference type="NCBIfam" id="TIGR00977"/>
    </source>
</evidence>
<sequence length="539" mass="58830">MTSSNRLYLFDTTLRDGAQTQGVDFTVADKVAIARELDRLGIDYIEGGWPGANPTDDRFFADPPEFQNAKFVAFGMTRRAGRSAANDPGLNAILQTKARNVCMVGKTWDFHVDVALELDRTEYLEMIADSIAHAKGRMDEVMFDAEHFFDGYKANPDYALACLHAAEKAGARWLVLCDTNGGTMPHEIERIVGEVCARIPGEKIGIHTHNDTENAVANTLAAVRAGARQVQGTINGLGERCGNANMISLIANLVIKMGYETGLKDGALQRLTHLSRLLDDRLNVPTNRSAAYVGTRAFAHKGGLHVSAVEKDPKTYEHVDPEMVGNQRIIVVSDQAGRSNIMARFRQIGLEVDPKDPAVARLLEIVKEREAEGYAYDGADASFELLARHELHTVPDYFALQSFRVLVERRVNARGQLIAMSEATVKLDVAGHRAMEVGEGNGPVNALDAALRKALVPVYPELADMRLVDFKVRILDSAGGTAATTRVMIESGDAKGRRWSTIGVSPNIVDASYNALYDAITYKLFRDGATPATERAASA</sequence>
<keyword evidence="4" id="KW-0412">Isoleucine biosynthesis</keyword>
<dbReference type="PROSITE" id="PS00815">
    <property type="entry name" value="AIPM_HOMOCIT_SYNTH_1"/>
    <property type="match status" value="1"/>
</dbReference>
<evidence type="ECO:0000256" key="9">
    <source>
        <dbReference type="RuleBase" id="RU003523"/>
    </source>
</evidence>
<evidence type="ECO:0000256" key="3">
    <source>
        <dbReference type="ARBA" id="ARBA00022605"/>
    </source>
</evidence>
<dbReference type="GO" id="GO:0009097">
    <property type="term" value="P:isoleucine biosynthetic process"/>
    <property type="evidence" value="ECO:0007669"/>
    <property type="project" value="UniProtKB-UniRule"/>
</dbReference>
<dbReference type="Pfam" id="PF00682">
    <property type="entry name" value="HMGL-like"/>
    <property type="match status" value="1"/>
</dbReference>
<dbReference type="InterPro" id="IPR036230">
    <property type="entry name" value="LeuA_allosteric_dom_sf"/>
</dbReference>
<evidence type="ECO:0000313" key="12">
    <source>
        <dbReference type="Proteomes" id="UP000190092"/>
    </source>
</evidence>
<dbReference type="EC" id="2.3.3.21" evidence="8"/>
<dbReference type="CDD" id="cd07941">
    <property type="entry name" value="DRE_TIM_LeuA3"/>
    <property type="match status" value="1"/>
</dbReference>
<protein>
    <recommendedName>
        <fullName evidence="8">Citramalate synthase</fullName>
        <ecNumber evidence="8">2.3.3.21</ecNumber>
    </recommendedName>
</protein>
<dbReference type="AlphaFoldDB" id="A0A1T4TFD2"/>
<dbReference type="RefSeq" id="WP_085937885.1">
    <property type="nucleotide sequence ID" value="NZ_FUWJ01000017.1"/>
</dbReference>
<comment type="pathway">
    <text evidence="1">Amino-acid biosynthesis; L-isoleucine biosynthesis; 2-oxobutanoate from pyruvate: step 1/3.</text>
</comment>
<dbReference type="UniPathway" id="UPA00047">
    <property type="reaction ID" value="UER00066"/>
</dbReference>
<dbReference type="SUPFAM" id="SSF51569">
    <property type="entry name" value="Aldolase"/>
    <property type="match status" value="1"/>
</dbReference>
<dbReference type="PROSITE" id="PS50991">
    <property type="entry name" value="PYR_CT"/>
    <property type="match status" value="1"/>
</dbReference>
<dbReference type="OrthoDB" id="9803573at2"/>
<dbReference type="Gene3D" id="1.10.238.260">
    <property type="match status" value="1"/>
</dbReference>
<keyword evidence="6" id="KW-0100">Branched-chain amino acid biosynthesis</keyword>
<evidence type="ECO:0000256" key="2">
    <source>
        <dbReference type="ARBA" id="ARBA00006154"/>
    </source>
</evidence>
<dbReference type="Pfam" id="PF22617">
    <property type="entry name" value="HCS_D2"/>
    <property type="match status" value="1"/>
</dbReference>
<dbReference type="InterPro" id="IPR013709">
    <property type="entry name" value="2-isopropylmalate_synth_dimer"/>
</dbReference>
<organism evidence="11 12">
    <name type="scientific">Enhydrobacter aerosaccus</name>
    <dbReference type="NCBI Taxonomy" id="225324"/>
    <lineage>
        <taxon>Bacteria</taxon>
        <taxon>Pseudomonadati</taxon>
        <taxon>Pseudomonadota</taxon>
        <taxon>Alphaproteobacteria</taxon>
        <taxon>Hyphomicrobiales</taxon>
        <taxon>Enhydrobacter</taxon>
    </lineage>
</organism>
<evidence type="ECO:0000256" key="6">
    <source>
        <dbReference type="ARBA" id="ARBA00023304"/>
    </source>
</evidence>
<comment type="catalytic activity">
    <reaction evidence="7">
        <text>pyruvate + acetyl-CoA + H2O = (3R)-citramalate + CoA + H(+)</text>
        <dbReference type="Rhea" id="RHEA:19045"/>
        <dbReference type="ChEBI" id="CHEBI:15361"/>
        <dbReference type="ChEBI" id="CHEBI:15377"/>
        <dbReference type="ChEBI" id="CHEBI:15378"/>
        <dbReference type="ChEBI" id="CHEBI:30934"/>
        <dbReference type="ChEBI" id="CHEBI:57287"/>
        <dbReference type="ChEBI" id="CHEBI:57288"/>
        <dbReference type="EC" id="2.3.3.21"/>
    </reaction>
</comment>
<dbReference type="PANTHER" id="PTHR43538:SF1">
    <property type="entry name" value="(R)-CITRAMALATE SYNTHASE"/>
    <property type="match status" value="1"/>
</dbReference>
<keyword evidence="5 9" id="KW-0808">Transferase</keyword>
<reference evidence="12" key="1">
    <citation type="submission" date="2017-02" db="EMBL/GenBank/DDBJ databases">
        <authorList>
            <person name="Varghese N."/>
            <person name="Submissions S."/>
        </authorList>
    </citation>
    <scope>NUCLEOTIDE SEQUENCE [LARGE SCALE GENOMIC DNA]</scope>
    <source>
        <strain evidence="12">ATCC 27094</strain>
    </source>
</reference>
<evidence type="ECO:0000313" key="11">
    <source>
        <dbReference type="EMBL" id="SKA39160.1"/>
    </source>
</evidence>
<evidence type="ECO:0000256" key="1">
    <source>
        <dbReference type="ARBA" id="ARBA00004743"/>
    </source>
</evidence>
<keyword evidence="3" id="KW-0028">Amino-acid biosynthesis</keyword>
<evidence type="ECO:0000256" key="4">
    <source>
        <dbReference type="ARBA" id="ARBA00022624"/>
    </source>
</evidence>
<dbReference type="PANTHER" id="PTHR43538">
    <property type="entry name" value="ALPHA-IPM SYNTHASE/HOMOCITRATE SYNTHASE"/>
    <property type="match status" value="1"/>
</dbReference>
<feature type="domain" description="Pyruvate carboxyltransferase" evidence="10">
    <location>
        <begin position="7"/>
        <end position="269"/>
    </location>
</feature>
<dbReference type="GO" id="GO:0003852">
    <property type="term" value="F:2-isopropylmalate synthase activity"/>
    <property type="evidence" value="ECO:0007669"/>
    <property type="project" value="InterPro"/>
</dbReference>
<dbReference type="InterPro" id="IPR000891">
    <property type="entry name" value="PYR_CT"/>
</dbReference>
<dbReference type="Proteomes" id="UP000190092">
    <property type="component" value="Unassembled WGS sequence"/>
</dbReference>
<keyword evidence="12" id="KW-1185">Reference proteome</keyword>
<evidence type="ECO:0000256" key="5">
    <source>
        <dbReference type="ARBA" id="ARBA00022679"/>
    </source>
</evidence>
<dbReference type="EMBL" id="FUWJ01000017">
    <property type="protein sequence ID" value="SKA39160.1"/>
    <property type="molecule type" value="Genomic_DNA"/>
</dbReference>
<dbReference type="InterPro" id="IPR013785">
    <property type="entry name" value="Aldolase_TIM"/>
</dbReference>
<evidence type="ECO:0000256" key="7">
    <source>
        <dbReference type="ARBA" id="ARBA00048263"/>
    </source>
</evidence>
<dbReference type="SMART" id="SM00917">
    <property type="entry name" value="LeuA_dimer"/>
    <property type="match status" value="1"/>
</dbReference>
<dbReference type="NCBIfam" id="TIGR00977">
    <property type="entry name" value="citramal_synth"/>
    <property type="match status" value="1"/>
</dbReference>
<comment type="similarity">
    <text evidence="2 9">Belongs to the alpha-IPM synthase/homocitrate synthase family.</text>
</comment>
<dbReference type="InterPro" id="IPR054691">
    <property type="entry name" value="LeuA/HCS_post-cat"/>
</dbReference>
<evidence type="ECO:0000259" key="10">
    <source>
        <dbReference type="PROSITE" id="PS50991"/>
    </source>
</evidence>
<dbReference type="SUPFAM" id="SSF110921">
    <property type="entry name" value="2-isopropylmalate synthase LeuA, allosteric (dimerisation) domain"/>
    <property type="match status" value="1"/>
</dbReference>
<dbReference type="Gene3D" id="3.20.20.70">
    <property type="entry name" value="Aldolase class I"/>
    <property type="match status" value="1"/>
</dbReference>